<feature type="compositionally biased region" description="Low complexity" evidence="1">
    <location>
        <begin position="471"/>
        <end position="485"/>
    </location>
</feature>
<evidence type="ECO:0000313" key="3">
    <source>
        <dbReference type="Proteomes" id="UP000799118"/>
    </source>
</evidence>
<reference evidence="2" key="1">
    <citation type="journal article" date="2019" name="Environ. Microbiol.">
        <title>Fungal ecological strategies reflected in gene transcription - a case study of two litter decomposers.</title>
        <authorList>
            <person name="Barbi F."/>
            <person name="Kohler A."/>
            <person name="Barry K."/>
            <person name="Baskaran P."/>
            <person name="Daum C."/>
            <person name="Fauchery L."/>
            <person name="Ihrmark K."/>
            <person name="Kuo A."/>
            <person name="LaButti K."/>
            <person name="Lipzen A."/>
            <person name="Morin E."/>
            <person name="Grigoriev I.V."/>
            <person name="Henrissat B."/>
            <person name="Lindahl B."/>
            <person name="Martin F."/>
        </authorList>
    </citation>
    <scope>NUCLEOTIDE SEQUENCE</scope>
    <source>
        <strain evidence="2">JB14</strain>
    </source>
</reference>
<protein>
    <submittedName>
        <fullName evidence="2">Uncharacterized protein</fullName>
    </submittedName>
</protein>
<feature type="compositionally biased region" description="Polar residues" evidence="1">
    <location>
        <begin position="329"/>
        <end position="338"/>
    </location>
</feature>
<dbReference type="OrthoDB" id="3130310at2759"/>
<sequence length="587" mass="64578">MTEPSSDAENPFDSFRNRNNVANIGNKANLHASEHTWQFDQGQTKTRSVPSEPPGVKTPKSAQAVEFYQQLEKLARVCAEAQKNSMVIARACASAQETSMNTTLEFSKLMGFFVDSLDQGGEEEEPPKSDAGNTSVAGSVSPLMIKPREDVKNLSGNNGETPDVNSETESIPPPIRRRRPATGLAPKAMDPPHTSSGGFNSTSETQVATPIVHAGGFPVNRSIYAMVGDTAMENSIGCLGQVPVQDYEELRRQLAAYDEEQAKVKALKDRIPDPTPVNKLPGAFNNSPIIAFSHTTTVPNTVANTLPAFQANTNADPVEEPHRLRNSDLRNSGVSTYPDQGIGFNIDGYPVNKATMPRKVWDRGSATDPPRDGEEVGDNPTDRLNTVENRSHGGSASRNSRHDPHESEDGEQERRSSSNMGGGPPDDDGDDDGDGRDDRSRKGKKPSRRRRMPWDDDSSSGDSPPSPPHSSPSSSSSEDSSSSDDNWFGTFASNNNLDKKSRHKLRKKTIKKLRAKTEDDKHRESWLKHILHEYKKQIRHYCDREPVQGAEMPKGIKVPNPSKFMGSKDVEEFDTWLLALLRWIVIS</sequence>
<feature type="compositionally biased region" description="Polar residues" evidence="1">
    <location>
        <begin position="193"/>
        <end position="203"/>
    </location>
</feature>
<gene>
    <name evidence="2" type="ORF">BT96DRAFT_987071</name>
</gene>
<feature type="compositionally biased region" description="Basic and acidic residues" evidence="1">
    <location>
        <begin position="400"/>
        <end position="416"/>
    </location>
</feature>
<feature type="compositionally biased region" description="Basic and acidic residues" evidence="1">
    <location>
        <begin position="319"/>
        <end position="328"/>
    </location>
</feature>
<feature type="region of interest" description="Disordered" evidence="1">
    <location>
        <begin position="1"/>
        <end position="61"/>
    </location>
</feature>
<proteinExistence type="predicted"/>
<feature type="region of interest" description="Disordered" evidence="1">
    <location>
        <begin position="312"/>
        <end position="506"/>
    </location>
</feature>
<name>A0A6A4IDH5_9AGAR</name>
<feature type="compositionally biased region" description="Acidic residues" evidence="1">
    <location>
        <begin position="425"/>
        <end position="435"/>
    </location>
</feature>
<feature type="compositionally biased region" description="Polar residues" evidence="1">
    <location>
        <begin position="382"/>
        <end position="398"/>
    </location>
</feature>
<feature type="compositionally biased region" description="Basic residues" evidence="1">
    <location>
        <begin position="441"/>
        <end position="451"/>
    </location>
</feature>
<feature type="compositionally biased region" description="Polar residues" evidence="1">
    <location>
        <begin position="35"/>
        <end position="49"/>
    </location>
</feature>
<dbReference type="Proteomes" id="UP000799118">
    <property type="component" value="Unassembled WGS sequence"/>
</dbReference>
<keyword evidence="3" id="KW-1185">Reference proteome</keyword>
<evidence type="ECO:0000313" key="2">
    <source>
        <dbReference type="EMBL" id="KAE9406805.1"/>
    </source>
</evidence>
<feature type="region of interest" description="Disordered" evidence="1">
    <location>
        <begin position="118"/>
        <end position="203"/>
    </location>
</feature>
<organism evidence="2 3">
    <name type="scientific">Gymnopus androsaceus JB14</name>
    <dbReference type="NCBI Taxonomy" id="1447944"/>
    <lineage>
        <taxon>Eukaryota</taxon>
        <taxon>Fungi</taxon>
        <taxon>Dikarya</taxon>
        <taxon>Basidiomycota</taxon>
        <taxon>Agaricomycotina</taxon>
        <taxon>Agaricomycetes</taxon>
        <taxon>Agaricomycetidae</taxon>
        <taxon>Agaricales</taxon>
        <taxon>Marasmiineae</taxon>
        <taxon>Omphalotaceae</taxon>
        <taxon>Gymnopus</taxon>
    </lineage>
</organism>
<dbReference type="AlphaFoldDB" id="A0A6A4IDH5"/>
<feature type="compositionally biased region" description="Polar residues" evidence="1">
    <location>
        <begin position="154"/>
        <end position="169"/>
    </location>
</feature>
<evidence type="ECO:0000256" key="1">
    <source>
        <dbReference type="SAM" id="MobiDB-lite"/>
    </source>
</evidence>
<dbReference type="EMBL" id="ML769399">
    <property type="protein sequence ID" value="KAE9406805.1"/>
    <property type="molecule type" value="Genomic_DNA"/>
</dbReference>
<accession>A0A6A4IDH5</accession>